<evidence type="ECO:0000313" key="4">
    <source>
        <dbReference type="Proteomes" id="UP000322214"/>
    </source>
</evidence>
<keyword evidence="1" id="KW-0472">Membrane</keyword>
<dbReference type="EMBL" id="CP042912">
    <property type="protein sequence ID" value="QEG23245.1"/>
    <property type="molecule type" value="Genomic_DNA"/>
</dbReference>
<evidence type="ECO:0000256" key="1">
    <source>
        <dbReference type="SAM" id="Phobius"/>
    </source>
</evidence>
<dbReference type="Proteomes" id="UP000322214">
    <property type="component" value="Chromosome"/>
</dbReference>
<accession>A0A5B9PDH7</accession>
<dbReference type="PROSITE" id="PS00409">
    <property type="entry name" value="PROKAR_NTER_METHYL"/>
    <property type="match status" value="1"/>
</dbReference>
<dbReference type="Pfam" id="PF07963">
    <property type="entry name" value="N_methyl"/>
    <property type="match status" value="1"/>
</dbReference>
<keyword evidence="1" id="KW-0812">Transmembrane</keyword>
<feature type="domain" description="DUF1559" evidence="2">
    <location>
        <begin position="36"/>
        <end position="339"/>
    </location>
</feature>
<dbReference type="PANTHER" id="PTHR30093">
    <property type="entry name" value="GENERAL SECRETION PATHWAY PROTEIN G"/>
    <property type="match status" value="1"/>
</dbReference>
<dbReference type="STRING" id="980251.GCA_001642875_00537"/>
<keyword evidence="4" id="KW-1185">Reference proteome</keyword>
<dbReference type="KEGG" id="mff:MFFC18_31410"/>
<protein>
    <submittedName>
        <fullName evidence="3">Putative major pilin subunit</fullName>
    </submittedName>
</protein>
<organism evidence="3 4">
    <name type="scientific">Mariniblastus fucicola</name>
    <dbReference type="NCBI Taxonomy" id="980251"/>
    <lineage>
        <taxon>Bacteria</taxon>
        <taxon>Pseudomonadati</taxon>
        <taxon>Planctomycetota</taxon>
        <taxon>Planctomycetia</taxon>
        <taxon>Pirellulales</taxon>
        <taxon>Pirellulaceae</taxon>
        <taxon>Mariniblastus</taxon>
    </lineage>
</organism>
<dbReference type="InterPro" id="IPR012902">
    <property type="entry name" value="N_methyl_site"/>
</dbReference>
<reference evidence="3 4" key="1">
    <citation type="submission" date="2019-08" db="EMBL/GenBank/DDBJ databases">
        <title>Deep-cultivation of Planctomycetes and their phenomic and genomic characterization uncovers novel biology.</title>
        <authorList>
            <person name="Wiegand S."/>
            <person name="Jogler M."/>
            <person name="Boedeker C."/>
            <person name="Pinto D."/>
            <person name="Vollmers J."/>
            <person name="Rivas-Marin E."/>
            <person name="Kohn T."/>
            <person name="Peeters S.H."/>
            <person name="Heuer A."/>
            <person name="Rast P."/>
            <person name="Oberbeckmann S."/>
            <person name="Bunk B."/>
            <person name="Jeske O."/>
            <person name="Meyerdierks A."/>
            <person name="Storesund J.E."/>
            <person name="Kallscheuer N."/>
            <person name="Luecker S."/>
            <person name="Lage O.M."/>
            <person name="Pohl T."/>
            <person name="Merkel B.J."/>
            <person name="Hornburger P."/>
            <person name="Mueller R.-W."/>
            <person name="Bruemmer F."/>
            <person name="Labrenz M."/>
            <person name="Spormann A.M."/>
            <person name="Op den Camp H."/>
            <person name="Overmann J."/>
            <person name="Amann R."/>
            <person name="Jetten M.S.M."/>
            <person name="Mascher T."/>
            <person name="Medema M.H."/>
            <person name="Devos D.P."/>
            <person name="Kaster A.-K."/>
            <person name="Ovreas L."/>
            <person name="Rohde M."/>
            <person name="Galperin M.Y."/>
            <person name="Jogler C."/>
        </authorList>
    </citation>
    <scope>NUCLEOTIDE SEQUENCE [LARGE SCALE GENOMIC DNA]</scope>
    <source>
        <strain evidence="3 4">FC18</strain>
    </source>
</reference>
<dbReference type="SUPFAM" id="SSF54523">
    <property type="entry name" value="Pili subunits"/>
    <property type="match status" value="1"/>
</dbReference>
<dbReference type="RefSeq" id="WP_162273921.1">
    <property type="nucleotide sequence ID" value="NZ_CP042912.1"/>
</dbReference>
<dbReference type="Gene3D" id="3.30.700.10">
    <property type="entry name" value="Glycoprotein, Type 4 Pilin"/>
    <property type="match status" value="1"/>
</dbReference>
<gene>
    <name evidence="3" type="ORF">MFFC18_31410</name>
</gene>
<feature type="transmembrane region" description="Helical" evidence="1">
    <location>
        <begin position="12"/>
        <end position="35"/>
    </location>
</feature>
<evidence type="ECO:0000313" key="3">
    <source>
        <dbReference type="EMBL" id="QEG23245.1"/>
    </source>
</evidence>
<dbReference type="PANTHER" id="PTHR30093:SF2">
    <property type="entry name" value="TYPE II SECRETION SYSTEM PROTEIN H"/>
    <property type="match status" value="1"/>
</dbReference>
<keyword evidence="1" id="KW-1133">Transmembrane helix</keyword>
<dbReference type="Pfam" id="PF07596">
    <property type="entry name" value="SBP_bac_10"/>
    <property type="match status" value="1"/>
</dbReference>
<evidence type="ECO:0000259" key="2">
    <source>
        <dbReference type="Pfam" id="PF07596"/>
    </source>
</evidence>
<dbReference type="AlphaFoldDB" id="A0A5B9PDH7"/>
<dbReference type="InterPro" id="IPR045584">
    <property type="entry name" value="Pilin-like"/>
</dbReference>
<dbReference type="NCBIfam" id="TIGR02532">
    <property type="entry name" value="IV_pilin_GFxxxE"/>
    <property type="match status" value="1"/>
</dbReference>
<name>A0A5B9PDH7_9BACT</name>
<dbReference type="InterPro" id="IPR011453">
    <property type="entry name" value="DUF1559"/>
</dbReference>
<proteinExistence type="predicted"/>
<sequence>MSISPKNSKRGFTLVELLVVIAIIGILVGLLLPAVQQAREAARRATCQNNIRQVMLACTNYQSAFQRFPSGGNASMVFRNFDDSVNQAGSLLASVLPYMDQQPLFDDIKSTGDVFSGSTEAGLVLASGFEQPLFVCPSASQADAGDDLTNSGGSSSHYVGISGSGVADIDADTSNGIEARVYFPTSAADTPDPIGCDGVFSPFSSDRVVLMNSAGATETAAGFRNNRAVTFSDIGDGSSNTFAISEFSGGEDRVSNFIPRRGGWACGADDDNNFNPAARGPFFVPVHTYQTKSIAFRINSKNASDYNKINAAPLNSSHSGGINMARADGSVIFLDDTIPLDTLQYLCNIDDGTVINEY</sequence>